<evidence type="ECO:0000256" key="1">
    <source>
        <dbReference type="ARBA" id="ARBA00005187"/>
    </source>
</evidence>
<dbReference type="EMBL" id="CP010411">
    <property type="protein sequence ID" value="ALE09245.1"/>
    <property type="molecule type" value="Genomic_DNA"/>
</dbReference>
<name>A0A0M3T697_BIFLI</name>
<dbReference type="PANTHER" id="PTHR43284">
    <property type="entry name" value="ASPARAGINE SYNTHETASE (GLUTAMINE-HYDROLYZING)"/>
    <property type="match status" value="1"/>
</dbReference>
<accession>A0A0M3T697</accession>
<evidence type="ECO:0000313" key="6">
    <source>
        <dbReference type="Proteomes" id="UP000067206"/>
    </source>
</evidence>
<reference evidence="5 6" key="1">
    <citation type="submission" date="2014-12" db="EMBL/GenBank/DDBJ databases">
        <title>Complete genome sequence of Bifidobacterium longum subsp. infantis BT1.</title>
        <authorList>
            <person name="Kim J.F."/>
            <person name="Kwak M.-J."/>
        </authorList>
    </citation>
    <scope>NUCLEOTIDE SEQUENCE [LARGE SCALE GENOMIC DNA]</scope>
    <source>
        <strain evidence="5 6">BT1</strain>
    </source>
</reference>
<keyword evidence="3" id="KW-0061">Asparagine biosynthesis</keyword>
<dbReference type="InterPro" id="IPR001962">
    <property type="entry name" value="Asn_synthase"/>
</dbReference>
<evidence type="ECO:0000313" key="5">
    <source>
        <dbReference type="EMBL" id="ALE09245.1"/>
    </source>
</evidence>
<comment type="catalytic activity">
    <reaction evidence="4">
        <text>L-aspartate + L-glutamine + ATP + H2O = L-asparagine + L-glutamate + AMP + diphosphate + H(+)</text>
        <dbReference type="Rhea" id="RHEA:12228"/>
        <dbReference type="ChEBI" id="CHEBI:15377"/>
        <dbReference type="ChEBI" id="CHEBI:15378"/>
        <dbReference type="ChEBI" id="CHEBI:29985"/>
        <dbReference type="ChEBI" id="CHEBI:29991"/>
        <dbReference type="ChEBI" id="CHEBI:30616"/>
        <dbReference type="ChEBI" id="CHEBI:33019"/>
        <dbReference type="ChEBI" id="CHEBI:58048"/>
        <dbReference type="ChEBI" id="CHEBI:58359"/>
        <dbReference type="ChEBI" id="CHEBI:456215"/>
        <dbReference type="EC" id="6.3.5.4"/>
    </reaction>
</comment>
<dbReference type="GO" id="GO:0006529">
    <property type="term" value="P:asparagine biosynthetic process"/>
    <property type="evidence" value="ECO:0007669"/>
    <property type="project" value="UniProtKB-KW"/>
</dbReference>
<dbReference type="PANTHER" id="PTHR43284:SF1">
    <property type="entry name" value="ASPARAGINE SYNTHETASE"/>
    <property type="match status" value="1"/>
</dbReference>
<proteinExistence type="predicted"/>
<dbReference type="PATRIC" id="fig|1682.24.peg.1181"/>
<dbReference type="RefSeq" id="WP_060620636.1">
    <property type="nucleotide sequence ID" value="NZ_CP010411.1"/>
</dbReference>
<dbReference type="InterPro" id="IPR051786">
    <property type="entry name" value="ASN_synthetase/amidase"/>
</dbReference>
<dbReference type="Proteomes" id="UP000067206">
    <property type="component" value="Chromosome"/>
</dbReference>
<comment type="pathway">
    <text evidence="1">Amino-acid biosynthesis; L-asparagine biosynthesis; L-asparagine from L-aspartate (L-Gln route): step 1/1.</text>
</comment>
<dbReference type="Pfam" id="PF00733">
    <property type="entry name" value="Asn_synthase"/>
    <property type="match status" value="1"/>
</dbReference>
<dbReference type="GO" id="GO:0004066">
    <property type="term" value="F:asparagine synthase (glutamine-hydrolyzing) activity"/>
    <property type="evidence" value="ECO:0007669"/>
    <property type="project" value="UniProtKB-EC"/>
</dbReference>
<evidence type="ECO:0000256" key="4">
    <source>
        <dbReference type="ARBA" id="ARBA00048741"/>
    </source>
</evidence>
<gene>
    <name evidence="5" type="ORF">RY67_1215</name>
</gene>
<sequence length="543" mass="61164">MQARLQSNGMMSRQERALPLMHEHSEQIAANRHRKSQNEWCDNGATTAKTIVNIPMLSGNRLFWTDDGNKPVISDSALRLVQSKKRSLNWERIAMELVPSLPNSLQGDASFWKGIHSVPVSTTLHIDGCQQPRYTSSNPLQNIHNSEQELVSALKARFTVLANHWSREAPISVDVSGGTDSAATAYVFSRTEAHMALYHEMPDDPDNHDAEWAVGIATDIRLSLTNLGMVADGNKSFTVCDEYPNGMKPEEPIYWSDIEGYFSRIAELGDGTPHIHVTGFGGDELFASLPASAWSCLREHPTRIWDTAKRYSADYRMSMCQAIHDLIDDTSLGDELSSSFRIAECRSTRRIMPCGWHDAIHIPDFLTSKARELLHSTVIYQLEHEDIQPLNPDRSRHQALYSLAIQARMLNEASRMFAPENITFRSPYLDQVMVDCALNTPISARNQKGLHKAVLYQALKGIAPEAIFRRSTKGDHSYSLYLAWHRSKDKLLTSLIGGILDEEGLIDVPAIRRSASMPMPDITFLFEMQRVAAVERWLRHASR</sequence>
<keyword evidence="3" id="KW-0028">Amino-acid biosynthesis</keyword>
<dbReference type="EC" id="6.3.5.4" evidence="2"/>
<protein>
    <recommendedName>
        <fullName evidence="2">asparagine synthase (glutamine-hydrolyzing)</fullName>
        <ecNumber evidence="2">6.3.5.4</ecNumber>
    </recommendedName>
</protein>
<dbReference type="Gene3D" id="3.40.50.620">
    <property type="entry name" value="HUPs"/>
    <property type="match status" value="2"/>
</dbReference>
<dbReference type="InterPro" id="IPR014729">
    <property type="entry name" value="Rossmann-like_a/b/a_fold"/>
</dbReference>
<evidence type="ECO:0000256" key="3">
    <source>
        <dbReference type="ARBA" id="ARBA00022888"/>
    </source>
</evidence>
<organism evidence="5 6">
    <name type="scientific">Bifidobacterium longum subsp. infantis</name>
    <dbReference type="NCBI Taxonomy" id="1682"/>
    <lineage>
        <taxon>Bacteria</taxon>
        <taxon>Bacillati</taxon>
        <taxon>Actinomycetota</taxon>
        <taxon>Actinomycetes</taxon>
        <taxon>Bifidobacteriales</taxon>
        <taxon>Bifidobacteriaceae</taxon>
        <taxon>Bifidobacterium</taxon>
    </lineage>
</organism>
<dbReference type="SUPFAM" id="SSF52402">
    <property type="entry name" value="Adenine nucleotide alpha hydrolases-like"/>
    <property type="match status" value="1"/>
</dbReference>
<evidence type="ECO:0000256" key="2">
    <source>
        <dbReference type="ARBA" id="ARBA00012737"/>
    </source>
</evidence>
<dbReference type="AlphaFoldDB" id="A0A0M3T697"/>